<dbReference type="RefSeq" id="WP_098128930.1">
    <property type="nucleotide sequence ID" value="NZ_NUDP01000036.1"/>
</dbReference>
<evidence type="ECO:0000313" key="2">
    <source>
        <dbReference type="Proteomes" id="UP000219775"/>
    </source>
</evidence>
<comment type="caution">
    <text evidence="1">The sequence shown here is derived from an EMBL/GenBank/DDBJ whole genome shotgun (WGS) entry which is preliminary data.</text>
</comment>
<dbReference type="InterPro" id="IPR029058">
    <property type="entry name" value="AB_hydrolase_fold"/>
</dbReference>
<dbReference type="SUPFAM" id="SSF53474">
    <property type="entry name" value="alpha/beta-Hydrolases"/>
    <property type="match status" value="1"/>
</dbReference>
<gene>
    <name evidence="1" type="ORF">CN613_09550</name>
</gene>
<reference evidence="1 2" key="1">
    <citation type="submission" date="2017-09" db="EMBL/GenBank/DDBJ databases">
        <title>Large-scale bioinformatics analysis of Bacillus genomes uncovers conserved roles of natural products in bacterial physiology.</title>
        <authorList>
            <consortium name="Agbiome Team Llc"/>
            <person name="Bleich R.M."/>
            <person name="Grubbs K.J."/>
            <person name="Santa Maria K.C."/>
            <person name="Allen S.E."/>
            <person name="Farag S."/>
            <person name="Shank E.A."/>
            <person name="Bowers A."/>
        </authorList>
    </citation>
    <scope>NUCLEOTIDE SEQUENCE [LARGE SCALE GENOMIC DNA]</scope>
    <source>
        <strain evidence="1 2">AFS009893</strain>
    </source>
</reference>
<dbReference type="InterPro" id="IPR014756">
    <property type="entry name" value="Ig_E-set"/>
</dbReference>
<organism evidence="1 2">
    <name type="scientific">Bacillus pseudomycoides</name>
    <dbReference type="NCBI Taxonomy" id="64104"/>
    <lineage>
        <taxon>Bacteria</taxon>
        <taxon>Bacillati</taxon>
        <taxon>Bacillota</taxon>
        <taxon>Bacilli</taxon>
        <taxon>Bacillales</taxon>
        <taxon>Bacillaceae</taxon>
        <taxon>Bacillus</taxon>
        <taxon>Bacillus cereus group</taxon>
    </lineage>
</organism>
<dbReference type="AlphaFoldDB" id="A0A2A8C6U6"/>
<accession>A0A2A8C6U6</accession>
<dbReference type="PANTHER" id="PTHR48098:SF3">
    <property type="entry name" value="IRON(III) ENTEROBACTIN ESTERASE"/>
    <property type="match status" value="1"/>
</dbReference>
<evidence type="ECO:0000313" key="1">
    <source>
        <dbReference type="EMBL" id="PEM70126.1"/>
    </source>
</evidence>
<dbReference type="Proteomes" id="UP000219775">
    <property type="component" value="Unassembled WGS sequence"/>
</dbReference>
<protein>
    <submittedName>
        <fullName evidence="1">Enterochelin esterase</fullName>
    </submittedName>
</protein>
<dbReference type="EMBL" id="NUDP01000036">
    <property type="protein sequence ID" value="PEM70126.1"/>
    <property type="molecule type" value="Genomic_DNA"/>
</dbReference>
<dbReference type="Gene3D" id="3.40.50.1820">
    <property type="entry name" value="alpha/beta hydrolase"/>
    <property type="match status" value="1"/>
</dbReference>
<dbReference type="Gene3D" id="2.60.40.10">
    <property type="entry name" value="Immunoglobulins"/>
    <property type="match status" value="1"/>
</dbReference>
<dbReference type="PANTHER" id="PTHR48098">
    <property type="entry name" value="ENTEROCHELIN ESTERASE-RELATED"/>
    <property type="match status" value="1"/>
</dbReference>
<dbReference type="Pfam" id="PF00756">
    <property type="entry name" value="Esterase"/>
    <property type="match status" value="1"/>
</dbReference>
<sequence length="397" mass="46113">MKSILSPKITELTDQLSNGDTQAFHTFLDELKANETPLIETCPMNNQYHLITYIWLGDKDTENVYVFGSYPGWDLHSNRLERLSDTNLWYKTFRTNKRFISTYHFSVNDYFEQNWITRSEQYQLDPFNSHIFGEGTDRAAVLEIGMEMQYDKRFPKNYNPHGKIETYSFYSSVLGNTRKIYIYTPHDYSLTSSLQNLIITFDGNAFMQNLSAPATLDHLIHKQEIPSCIVVGIEHVDRLNELTYNDKMNAFLIEELLPWIQTKYHVYKDPAHATIAGLSLGGLAAFYAALQNPHVFGSVLSLSGSVHWKKDGYEEKLPWMQKQFLSISNTLRLRMYMAVGTLENEPLLQANRSLYKTLREKEYQITYSEFQGGHDEIWWREQLAEGLLALNNSRSLS</sequence>
<dbReference type="InterPro" id="IPR050583">
    <property type="entry name" value="Mycobacterial_A85_antigen"/>
</dbReference>
<name>A0A2A8C6U6_9BACI</name>
<dbReference type="InterPro" id="IPR000801">
    <property type="entry name" value="Esterase-like"/>
</dbReference>
<dbReference type="InterPro" id="IPR013783">
    <property type="entry name" value="Ig-like_fold"/>
</dbReference>
<dbReference type="SUPFAM" id="SSF81296">
    <property type="entry name" value="E set domains"/>
    <property type="match status" value="1"/>
</dbReference>
<proteinExistence type="predicted"/>